<evidence type="ECO:0000259" key="1">
    <source>
        <dbReference type="Pfam" id="PF08241"/>
    </source>
</evidence>
<sequence length="270" mass="28855">MKTPNDTGFTGSIPEIYERDLVPMLFEPFAQDLASRAASVHPSNVLEIAAGTGAVTRAIAQALPEQVEIVATDLNQAMLDCAARRGVSRPVRWQQADAMQLPFDDAAFDLVVCQFGAMFFPDKARAFAEARRVLRPGGVLLFNVWDRIGENEFGETVSAALGELYATDPPRFLQRVPHGYCDTGSISRDLAGGGFKAPRIETVAKRSHAASAGVAALAYCQGTPLRGEIEARAGASLDEATAACTAALVRRFGENAIDGKLQAHVVAVQH</sequence>
<organism evidence="2 3">
    <name type="scientific">Paraburkholderia bengalensis</name>
    <dbReference type="NCBI Taxonomy" id="2747562"/>
    <lineage>
        <taxon>Bacteria</taxon>
        <taxon>Pseudomonadati</taxon>
        <taxon>Pseudomonadota</taxon>
        <taxon>Betaproteobacteria</taxon>
        <taxon>Burkholderiales</taxon>
        <taxon>Burkholderiaceae</taxon>
        <taxon>Paraburkholderia</taxon>
    </lineage>
</organism>
<dbReference type="Gene3D" id="3.40.50.150">
    <property type="entry name" value="Vaccinia Virus protein VP39"/>
    <property type="match status" value="1"/>
</dbReference>
<protein>
    <submittedName>
        <fullName evidence="2">Class I SAM-dependent methyltransferase</fullName>
    </submittedName>
</protein>
<feature type="domain" description="Methyltransferase type 11" evidence="1">
    <location>
        <begin position="46"/>
        <end position="142"/>
    </location>
</feature>
<dbReference type="GO" id="GO:0008168">
    <property type="term" value="F:methyltransferase activity"/>
    <property type="evidence" value="ECO:0007669"/>
    <property type="project" value="UniProtKB-KW"/>
</dbReference>
<dbReference type="RefSeq" id="WP_336599723.1">
    <property type="nucleotide sequence ID" value="NZ_JACFYJ010000037.1"/>
</dbReference>
<evidence type="ECO:0000313" key="2">
    <source>
        <dbReference type="EMBL" id="MEI5999714.1"/>
    </source>
</evidence>
<keyword evidence="2" id="KW-0489">Methyltransferase</keyword>
<dbReference type="PANTHER" id="PTHR43591:SF24">
    <property type="entry name" value="2-METHOXY-6-POLYPRENYL-1,4-BENZOQUINOL METHYLASE, MITOCHONDRIAL"/>
    <property type="match status" value="1"/>
</dbReference>
<gene>
    <name evidence="2" type="ORF">H3V53_21655</name>
</gene>
<dbReference type="Proteomes" id="UP001386437">
    <property type="component" value="Unassembled WGS sequence"/>
</dbReference>
<dbReference type="InterPro" id="IPR029063">
    <property type="entry name" value="SAM-dependent_MTases_sf"/>
</dbReference>
<accession>A0ABU8IW83</accession>
<keyword evidence="3" id="KW-1185">Reference proteome</keyword>
<dbReference type="Pfam" id="PF08241">
    <property type="entry name" value="Methyltransf_11"/>
    <property type="match status" value="1"/>
</dbReference>
<dbReference type="EMBL" id="JACFYJ010000037">
    <property type="protein sequence ID" value="MEI5999714.1"/>
    <property type="molecule type" value="Genomic_DNA"/>
</dbReference>
<proteinExistence type="predicted"/>
<evidence type="ECO:0000313" key="3">
    <source>
        <dbReference type="Proteomes" id="UP001386437"/>
    </source>
</evidence>
<dbReference type="GO" id="GO:0032259">
    <property type="term" value="P:methylation"/>
    <property type="evidence" value="ECO:0007669"/>
    <property type="project" value="UniProtKB-KW"/>
</dbReference>
<keyword evidence="2" id="KW-0808">Transferase</keyword>
<dbReference type="SUPFAM" id="SSF53335">
    <property type="entry name" value="S-adenosyl-L-methionine-dependent methyltransferases"/>
    <property type="match status" value="1"/>
</dbReference>
<comment type="caution">
    <text evidence="2">The sequence shown here is derived from an EMBL/GenBank/DDBJ whole genome shotgun (WGS) entry which is preliminary data.</text>
</comment>
<dbReference type="PANTHER" id="PTHR43591">
    <property type="entry name" value="METHYLTRANSFERASE"/>
    <property type="match status" value="1"/>
</dbReference>
<name>A0ABU8IW83_9BURK</name>
<reference evidence="2 3" key="1">
    <citation type="journal article" date="2022" name="Arch. Microbiol.">
        <title>Paraburkholderia bengalensis sp. nov. isolated from roots of Oryza sativa, IR64.</title>
        <authorList>
            <person name="Nag P."/>
            <person name="Mondal N."/>
            <person name="Sarkar J."/>
            <person name="Das S."/>
        </authorList>
    </citation>
    <scope>NUCLEOTIDE SEQUENCE [LARGE SCALE GENOMIC DNA]</scope>
    <source>
        <strain evidence="2 3">IR64_4_BI</strain>
    </source>
</reference>
<dbReference type="CDD" id="cd02440">
    <property type="entry name" value="AdoMet_MTases"/>
    <property type="match status" value="1"/>
</dbReference>
<dbReference type="InterPro" id="IPR013216">
    <property type="entry name" value="Methyltransf_11"/>
</dbReference>